<dbReference type="RefSeq" id="WP_054288790.1">
    <property type="nucleotide sequence ID" value="NZ_CP012752.1"/>
</dbReference>
<dbReference type="EMBL" id="CP012752">
    <property type="protein sequence ID" value="ALG06818.1"/>
    <property type="molecule type" value="Genomic_DNA"/>
</dbReference>
<proteinExistence type="predicted"/>
<sequence length="104" mass="11322">MTWLKLITAKAEAAVETDDPMESDAREGQEFLPTKIVAHYAPDGDGWRVSHVFIAGPVIRKRDGQLGGRNGFVWFSAAPKVATLVQAPEWAKSFAEDNLPGGAR</sequence>
<dbReference type="KEGG" id="kphy:AOZ06_07650"/>
<reference evidence="1 2" key="1">
    <citation type="submission" date="2015-07" db="EMBL/GenBank/DDBJ databases">
        <title>Genome sequencing of Kibdelosporangium phytohabitans.</title>
        <authorList>
            <person name="Qin S."/>
            <person name="Xing K."/>
        </authorList>
    </citation>
    <scope>NUCLEOTIDE SEQUENCE [LARGE SCALE GENOMIC DNA]</scope>
    <source>
        <strain evidence="1 2">KLBMP1111</strain>
    </source>
</reference>
<dbReference type="STRING" id="860235.AOZ06_07650"/>
<evidence type="ECO:0000313" key="1">
    <source>
        <dbReference type="EMBL" id="ALG06818.1"/>
    </source>
</evidence>
<accession>A0A0N9HU04</accession>
<evidence type="ECO:0000313" key="2">
    <source>
        <dbReference type="Proteomes" id="UP000063699"/>
    </source>
</evidence>
<gene>
    <name evidence="1" type="ORF">AOZ06_07650</name>
</gene>
<name>A0A0N9HU04_9PSEU</name>
<organism evidence="1 2">
    <name type="scientific">Kibdelosporangium phytohabitans</name>
    <dbReference type="NCBI Taxonomy" id="860235"/>
    <lineage>
        <taxon>Bacteria</taxon>
        <taxon>Bacillati</taxon>
        <taxon>Actinomycetota</taxon>
        <taxon>Actinomycetes</taxon>
        <taxon>Pseudonocardiales</taxon>
        <taxon>Pseudonocardiaceae</taxon>
        <taxon>Kibdelosporangium</taxon>
    </lineage>
</organism>
<dbReference type="AlphaFoldDB" id="A0A0N9HU04"/>
<dbReference type="Proteomes" id="UP000063699">
    <property type="component" value="Chromosome"/>
</dbReference>
<protein>
    <submittedName>
        <fullName evidence="1">Uncharacterized protein</fullName>
    </submittedName>
</protein>
<keyword evidence="2" id="KW-1185">Reference proteome</keyword>